<dbReference type="OrthoDB" id="7845842at2"/>
<name>A0A8B2NSC5_9HYPH</name>
<organism evidence="1 2">
    <name type="scientific">Acuticoccus sediminis</name>
    <dbReference type="NCBI Taxonomy" id="2184697"/>
    <lineage>
        <taxon>Bacteria</taxon>
        <taxon>Pseudomonadati</taxon>
        <taxon>Pseudomonadota</taxon>
        <taxon>Alphaproteobacteria</taxon>
        <taxon>Hyphomicrobiales</taxon>
        <taxon>Amorphaceae</taxon>
        <taxon>Acuticoccus</taxon>
    </lineage>
</organism>
<dbReference type="Proteomes" id="UP000249590">
    <property type="component" value="Unassembled WGS sequence"/>
</dbReference>
<evidence type="ECO:0008006" key="3">
    <source>
        <dbReference type="Google" id="ProtNLM"/>
    </source>
</evidence>
<evidence type="ECO:0000313" key="2">
    <source>
        <dbReference type="Proteomes" id="UP000249590"/>
    </source>
</evidence>
<dbReference type="Gene3D" id="3.40.50.300">
    <property type="entry name" value="P-loop containing nucleotide triphosphate hydrolases"/>
    <property type="match status" value="1"/>
</dbReference>
<proteinExistence type="predicted"/>
<keyword evidence="2" id="KW-1185">Reference proteome</keyword>
<gene>
    <name evidence="1" type="ORF">DLJ53_21470</name>
</gene>
<dbReference type="SUPFAM" id="SSF52540">
    <property type="entry name" value="P-loop containing nucleoside triphosphate hydrolases"/>
    <property type="match status" value="1"/>
</dbReference>
<dbReference type="InterPro" id="IPR027417">
    <property type="entry name" value="P-loop_NTPase"/>
</dbReference>
<dbReference type="RefSeq" id="WP_111349009.1">
    <property type="nucleotide sequence ID" value="NZ_QHHQ01000004.1"/>
</dbReference>
<dbReference type="AlphaFoldDB" id="A0A8B2NSC5"/>
<reference evidence="1 2" key="1">
    <citation type="submission" date="2018-05" db="EMBL/GenBank/DDBJ databases">
        <title>Acuticoccus sediminis sp. nov., isolated from deep-sea sediment of Indian Ocean.</title>
        <authorList>
            <person name="Liu X."/>
            <person name="Lai Q."/>
            <person name="Du Y."/>
            <person name="Sun F."/>
            <person name="Zhang X."/>
            <person name="Wang S."/>
            <person name="Shao Z."/>
        </authorList>
    </citation>
    <scope>NUCLEOTIDE SEQUENCE [LARGE SCALE GENOMIC DNA]</scope>
    <source>
        <strain evidence="1 2">PTG4-2</strain>
    </source>
</reference>
<protein>
    <recommendedName>
        <fullName evidence="3">LPS sulfotransferase NodH</fullName>
    </recommendedName>
</protein>
<sequence>MAIESNLDVVADDDRPECGHRAFVLLSTGRSGTANLLSQLGKTPGVRAYSDIFHTVNPQVHIPPDMLAELPLSLRDAEPVAYAYKALAHNPGQAAVVGFKIWRSQQQEVCARLLRDPDVVKIVLERRNKLAVYASARKAVKTGVYNSFPAGEAVDAYAADLVRFDTDYFKRYCKAQHGTFAWYRKRVQGKVLFVGCLQVADGSAYPRCTDILGVAPPDPPPPGRRRLNDGDILDRFHPDDHKAIMDCLTDSGRRRWRFEK</sequence>
<accession>A0A8B2NSC5</accession>
<comment type="caution">
    <text evidence="1">The sequence shown here is derived from an EMBL/GenBank/DDBJ whole genome shotgun (WGS) entry which is preliminary data.</text>
</comment>
<evidence type="ECO:0000313" key="1">
    <source>
        <dbReference type="EMBL" id="RAI00273.1"/>
    </source>
</evidence>
<dbReference type="EMBL" id="QHHQ01000004">
    <property type="protein sequence ID" value="RAI00273.1"/>
    <property type="molecule type" value="Genomic_DNA"/>
</dbReference>